<dbReference type="EMBL" id="PEWC01000039">
    <property type="protein sequence ID" value="PIU71712.1"/>
    <property type="molecule type" value="Genomic_DNA"/>
</dbReference>
<organism evidence="1 2">
    <name type="scientific">Candidatus Woesebacteria bacterium CG06_land_8_20_14_3_00_39_27</name>
    <dbReference type="NCBI Taxonomy" id="1975057"/>
    <lineage>
        <taxon>Bacteria</taxon>
        <taxon>Candidatus Woeseibacteriota</taxon>
    </lineage>
</organism>
<dbReference type="PANTHER" id="PTHR31118">
    <property type="entry name" value="CYCLASE-LIKE PROTEIN 2"/>
    <property type="match status" value="1"/>
</dbReference>
<dbReference type="SUPFAM" id="SSF102198">
    <property type="entry name" value="Putative cyclase"/>
    <property type="match status" value="1"/>
</dbReference>
<dbReference type="InterPro" id="IPR037175">
    <property type="entry name" value="KFase_sf"/>
</dbReference>
<name>A0A2M7APY6_9BACT</name>
<dbReference type="PANTHER" id="PTHR31118:SF12">
    <property type="entry name" value="CYCLASE-LIKE PROTEIN 2"/>
    <property type="match status" value="1"/>
</dbReference>
<dbReference type="Pfam" id="PF04199">
    <property type="entry name" value="Cyclase"/>
    <property type="match status" value="1"/>
</dbReference>
<dbReference type="AlphaFoldDB" id="A0A2M7APY6"/>
<proteinExistence type="predicted"/>
<reference evidence="2" key="1">
    <citation type="submission" date="2017-09" db="EMBL/GenBank/DDBJ databases">
        <title>Depth-based differentiation of microbial function through sediment-hosted aquifers and enrichment of novel symbionts in the deep terrestrial subsurface.</title>
        <authorList>
            <person name="Probst A.J."/>
            <person name="Ladd B."/>
            <person name="Jarett J.K."/>
            <person name="Geller-Mcgrath D.E."/>
            <person name="Sieber C.M.K."/>
            <person name="Emerson J.B."/>
            <person name="Anantharaman K."/>
            <person name="Thomas B.C."/>
            <person name="Malmstrom R."/>
            <person name="Stieglmeier M."/>
            <person name="Klingl A."/>
            <person name="Woyke T."/>
            <person name="Ryan C.M."/>
            <person name="Banfield J.F."/>
        </authorList>
    </citation>
    <scope>NUCLEOTIDE SEQUENCE [LARGE SCALE GENOMIC DNA]</scope>
</reference>
<comment type="caution">
    <text evidence="1">The sequence shown here is derived from an EMBL/GenBank/DDBJ whole genome shotgun (WGS) entry which is preliminary data.</text>
</comment>
<gene>
    <name evidence="1" type="ORF">COS80_01830</name>
</gene>
<evidence type="ECO:0000313" key="1">
    <source>
        <dbReference type="EMBL" id="PIU71712.1"/>
    </source>
</evidence>
<dbReference type="GO" id="GO:0019441">
    <property type="term" value="P:L-tryptophan catabolic process to kynurenine"/>
    <property type="evidence" value="ECO:0007669"/>
    <property type="project" value="InterPro"/>
</dbReference>
<sequence>MKIIDLTRTIYSGMDVYPGDPEVKIEVAHTFEVQTWLLRYLKMGSHTGTHVDAFSHMKKFGKTLDKIPLDKFYGIAKVVTSETIFPKKTGLVFLKGDTLDLSIFNKLLKANPLFVAIEMGVKWSVELERKLLQNKVITYTGLMNCNLLPKNKTFMFYGFPLKIKDGDGSPVRAVAILN</sequence>
<dbReference type="Gene3D" id="3.50.30.50">
    <property type="entry name" value="Putative cyclase"/>
    <property type="match status" value="2"/>
</dbReference>
<dbReference type="InterPro" id="IPR007325">
    <property type="entry name" value="KFase/CYL"/>
</dbReference>
<protein>
    <submittedName>
        <fullName evidence="1">Cyclase</fullName>
    </submittedName>
</protein>
<evidence type="ECO:0000313" key="2">
    <source>
        <dbReference type="Proteomes" id="UP000230972"/>
    </source>
</evidence>
<dbReference type="GO" id="GO:0004061">
    <property type="term" value="F:arylformamidase activity"/>
    <property type="evidence" value="ECO:0007669"/>
    <property type="project" value="InterPro"/>
</dbReference>
<dbReference type="Proteomes" id="UP000230972">
    <property type="component" value="Unassembled WGS sequence"/>
</dbReference>
<accession>A0A2M7APY6</accession>